<feature type="region of interest" description="Disordered" evidence="4">
    <location>
        <begin position="486"/>
        <end position="629"/>
    </location>
</feature>
<dbReference type="InterPro" id="IPR036322">
    <property type="entry name" value="WD40_repeat_dom_sf"/>
</dbReference>
<gene>
    <name evidence="5" type="ORF">F503_03345</name>
</gene>
<dbReference type="VEuPathDB" id="FungiDB:F503_03345"/>
<evidence type="ECO:0000256" key="2">
    <source>
        <dbReference type="ARBA" id="ARBA00022737"/>
    </source>
</evidence>
<keyword evidence="1 3" id="KW-0853">WD repeat</keyword>
<organism evidence="5 6">
    <name type="scientific">Ophiostoma piceae (strain UAMH 11346)</name>
    <name type="common">Sap stain fungus</name>
    <dbReference type="NCBI Taxonomy" id="1262450"/>
    <lineage>
        <taxon>Eukaryota</taxon>
        <taxon>Fungi</taxon>
        <taxon>Dikarya</taxon>
        <taxon>Ascomycota</taxon>
        <taxon>Pezizomycotina</taxon>
        <taxon>Sordariomycetes</taxon>
        <taxon>Sordariomycetidae</taxon>
        <taxon>Ophiostomatales</taxon>
        <taxon>Ophiostomataceae</taxon>
        <taxon>Ophiostoma</taxon>
    </lineage>
</organism>
<dbReference type="HOGENOM" id="CLU_371758_0_0_1"/>
<evidence type="ECO:0000256" key="4">
    <source>
        <dbReference type="SAM" id="MobiDB-lite"/>
    </source>
</evidence>
<sequence length="748" mass="80386">MAPSAHFEVAPPPGDAISALSFAPSSDSSRLLASCWDKNVYLYDITETDAGAQGSLVKTYPHAGPVLDVCFGKDDTEAYSAGLDHAVSRIDLTSGEIQVLSRHSQGASCVAYSADHKLVVSGSWDSTLHFHNVSSPGEPQVLSIELPGKVHALATSPTKVVVAMTARLVHIYDLPSVAAHFASGATDGSAIKPWQQRESSLKFLTRAVSCMPNDAGYATSSIEGRVAVEWFEDSAESQARKYAFKCHRQAAPEEEGGGDVVFPVNALAFHPRYGTFASGGGDGTVALWDAEAKRRMKQYQKIPNSVWALSFSQNGRYLAMGVAPGFETGQEDYSGAGKTQIIVRELSETEAKGKGSKIVKRMRSDGHQSVKTDAAQNGTSPSTIKVSSVIAVMTVPISAVCENHTTLPSLKDAMPSAAPTMAMRRATSVEFDDYCKKDDMLFLRIGQGARASMASKYTVRDYLRFPGMPEEFAGAGDNADSRSIAETEYDGGGSDSARLPNSVRMFPSLSPQPIDGPQHNEREEQLGSSQRDVYDVSPPPGYKRLKRIRVPSIGDGFSGDETQPQKRSKLGRTARAAPKTRNRKSKSCRKDSDSSGSNNSTSLLQQSLPNSPRERRKRGKGIQPPSILGPLDVVSLSQEDIEAAKMAAKVAARSTAKSKDIARHVIPLRPMAESVEQKPRGPTSLDLDEPDLPEEEVCEHGDCEIDLDIGDIVFDVAGSANEDEGGAEVDCSSEATTVSTFLPSLRRH</sequence>
<evidence type="ECO:0000256" key="3">
    <source>
        <dbReference type="PROSITE-ProRule" id="PRU00221"/>
    </source>
</evidence>
<keyword evidence="6" id="KW-1185">Reference proteome</keyword>
<dbReference type="InterPro" id="IPR001680">
    <property type="entry name" value="WD40_rpt"/>
</dbReference>
<dbReference type="Gene3D" id="2.130.10.10">
    <property type="entry name" value="YVTN repeat-like/Quinoprotein amine dehydrogenase"/>
    <property type="match status" value="1"/>
</dbReference>
<evidence type="ECO:0000256" key="1">
    <source>
        <dbReference type="ARBA" id="ARBA00022574"/>
    </source>
</evidence>
<dbReference type="STRING" id="1262450.S3CKC1"/>
<dbReference type="OrthoDB" id="10262475at2759"/>
<name>S3CKC1_OPHP1</name>
<feature type="compositionally biased region" description="Basic residues" evidence="4">
    <location>
        <begin position="566"/>
        <end position="587"/>
    </location>
</feature>
<feature type="repeat" description="WD" evidence="3">
    <location>
        <begin position="264"/>
        <end position="298"/>
    </location>
</feature>
<dbReference type="SUPFAM" id="SSF50978">
    <property type="entry name" value="WD40 repeat-like"/>
    <property type="match status" value="1"/>
</dbReference>
<dbReference type="PANTHER" id="PTHR10971">
    <property type="entry name" value="MRNA EXPORT FACTOR AND BUB3"/>
    <property type="match status" value="1"/>
</dbReference>
<evidence type="ECO:0000313" key="6">
    <source>
        <dbReference type="Proteomes" id="UP000016923"/>
    </source>
</evidence>
<dbReference type="EMBL" id="KE148152">
    <property type="protein sequence ID" value="EPE06918.1"/>
    <property type="molecule type" value="Genomic_DNA"/>
</dbReference>
<dbReference type="Proteomes" id="UP000016923">
    <property type="component" value="Unassembled WGS sequence"/>
</dbReference>
<dbReference type="SMART" id="SM00320">
    <property type="entry name" value="WD40"/>
    <property type="match status" value="4"/>
</dbReference>
<evidence type="ECO:0000313" key="5">
    <source>
        <dbReference type="EMBL" id="EPE06918.1"/>
    </source>
</evidence>
<dbReference type="PROSITE" id="PS50082">
    <property type="entry name" value="WD_REPEATS_2"/>
    <property type="match status" value="1"/>
</dbReference>
<dbReference type="InterPro" id="IPR015943">
    <property type="entry name" value="WD40/YVTN_repeat-like_dom_sf"/>
</dbReference>
<dbReference type="eggNOG" id="KOG1036">
    <property type="taxonomic scope" value="Eukaryota"/>
</dbReference>
<protein>
    <submittedName>
        <fullName evidence="5">Mitotic checkpoint protein bub3</fullName>
    </submittedName>
</protein>
<proteinExistence type="predicted"/>
<accession>S3CKC1</accession>
<feature type="compositionally biased region" description="Low complexity" evidence="4">
    <location>
        <begin position="594"/>
        <end position="611"/>
    </location>
</feature>
<reference evidence="5 6" key="1">
    <citation type="journal article" date="2013" name="BMC Genomics">
        <title>The genome and transcriptome of the pine saprophyte Ophiostoma piceae, and a comparison with the bark beetle-associated pine pathogen Grosmannia clavigera.</title>
        <authorList>
            <person name="Haridas S."/>
            <person name="Wang Y."/>
            <person name="Lim L."/>
            <person name="Massoumi Alamouti S."/>
            <person name="Jackman S."/>
            <person name="Docking R."/>
            <person name="Robertson G."/>
            <person name="Birol I."/>
            <person name="Bohlmann J."/>
            <person name="Breuil C."/>
        </authorList>
    </citation>
    <scope>NUCLEOTIDE SEQUENCE [LARGE SCALE GENOMIC DNA]</scope>
    <source>
        <strain evidence="5 6">UAMH 11346</strain>
    </source>
</reference>
<dbReference type="AlphaFoldDB" id="S3CKC1"/>
<feature type="region of interest" description="Disordered" evidence="4">
    <location>
        <begin position="353"/>
        <end position="379"/>
    </location>
</feature>
<keyword evidence="2" id="KW-0677">Repeat</keyword>
<dbReference type="Pfam" id="PF00400">
    <property type="entry name" value="WD40"/>
    <property type="match status" value="3"/>
</dbReference>